<evidence type="ECO:0000256" key="2">
    <source>
        <dbReference type="ARBA" id="ARBA00004127"/>
    </source>
</evidence>
<evidence type="ECO:0000256" key="10">
    <source>
        <dbReference type="ARBA" id="ARBA00048680"/>
    </source>
</evidence>
<evidence type="ECO:0000256" key="17">
    <source>
        <dbReference type="SAM" id="Phobius"/>
    </source>
</evidence>
<comment type="catalytic activity">
    <reaction evidence="12">
        <text>9-(9Z-octadecenoyloxy)-octadecanoate + H2O = 9-hydroxy-octadecanoate + (9Z)-octadecenoate + H(+)</text>
        <dbReference type="Rhea" id="RHEA:52048"/>
        <dbReference type="ChEBI" id="CHEBI:15377"/>
        <dbReference type="ChEBI" id="CHEBI:15378"/>
        <dbReference type="ChEBI" id="CHEBI:30823"/>
        <dbReference type="ChEBI" id="CHEBI:136282"/>
        <dbReference type="ChEBI" id="CHEBI:136286"/>
    </reaction>
    <physiologicalReaction direction="left-to-right" evidence="12">
        <dbReference type="Rhea" id="RHEA:52049"/>
    </physiologicalReaction>
</comment>
<evidence type="ECO:0000256" key="4">
    <source>
        <dbReference type="ARBA" id="ARBA00022692"/>
    </source>
</evidence>
<comment type="similarity">
    <text evidence="3">Belongs to the AIG1 family.</text>
</comment>
<accession>A0AAN7VA46</accession>
<comment type="catalytic activity">
    <reaction evidence="13">
        <text>9-octadecanoyloxy-octadecanoate + H2O = 9-hydroxy-octadecanoate + octadecanoate + H(+)</text>
        <dbReference type="Rhea" id="RHEA:52096"/>
        <dbReference type="ChEBI" id="CHEBI:15377"/>
        <dbReference type="ChEBI" id="CHEBI:15378"/>
        <dbReference type="ChEBI" id="CHEBI:25629"/>
        <dbReference type="ChEBI" id="CHEBI:136286"/>
        <dbReference type="ChEBI" id="CHEBI:136373"/>
    </reaction>
    <physiologicalReaction direction="left-to-right" evidence="13">
        <dbReference type="Rhea" id="RHEA:52097"/>
    </physiologicalReaction>
</comment>
<dbReference type="EMBL" id="JAVRBK010000007">
    <property type="protein sequence ID" value="KAK5641748.1"/>
    <property type="molecule type" value="Genomic_DNA"/>
</dbReference>
<organism evidence="18 19">
    <name type="scientific">Pyrocoelia pectoralis</name>
    <dbReference type="NCBI Taxonomy" id="417401"/>
    <lineage>
        <taxon>Eukaryota</taxon>
        <taxon>Metazoa</taxon>
        <taxon>Ecdysozoa</taxon>
        <taxon>Arthropoda</taxon>
        <taxon>Hexapoda</taxon>
        <taxon>Insecta</taxon>
        <taxon>Pterygota</taxon>
        <taxon>Neoptera</taxon>
        <taxon>Endopterygota</taxon>
        <taxon>Coleoptera</taxon>
        <taxon>Polyphaga</taxon>
        <taxon>Elateriformia</taxon>
        <taxon>Elateroidea</taxon>
        <taxon>Lampyridae</taxon>
        <taxon>Lampyrinae</taxon>
        <taxon>Pyrocoelia</taxon>
    </lineage>
</organism>
<dbReference type="Pfam" id="PF04750">
    <property type="entry name" value="Far-17a_AIG1"/>
    <property type="match status" value="1"/>
</dbReference>
<feature type="transmembrane region" description="Helical" evidence="17">
    <location>
        <begin position="159"/>
        <end position="185"/>
    </location>
</feature>
<evidence type="ECO:0000313" key="19">
    <source>
        <dbReference type="Proteomes" id="UP001329430"/>
    </source>
</evidence>
<keyword evidence="4 17" id="KW-0812">Transmembrane</keyword>
<protein>
    <submittedName>
        <fullName evidence="18">Uncharacterized protein</fullName>
    </submittedName>
</protein>
<comment type="subcellular location">
    <subcellularLocation>
        <location evidence="2">Endomembrane system</location>
        <topology evidence="2">Multi-pass membrane protein</topology>
    </subcellularLocation>
</comment>
<feature type="transmembrane region" description="Helical" evidence="17">
    <location>
        <begin position="197"/>
        <end position="214"/>
    </location>
</feature>
<comment type="catalytic activity">
    <reaction evidence="15">
        <text>13-(9Z-hexadecenoyloxy)-octadecanoate + H2O = 13-hydroxy-octadecanoate + (9Z)-hexadecenoate + H(+)</text>
        <dbReference type="Rhea" id="RHEA:52076"/>
        <dbReference type="ChEBI" id="CHEBI:15377"/>
        <dbReference type="ChEBI" id="CHEBI:15378"/>
        <dbReference type="ChEBI" id="CHEBI:32372"/>
        <dbReference type="ChEBI" id="CHEBI:136304"/>
        <dbReference type="ChEBI" id="CHEBI:136315"/>
    </reaction>
    <physiologicalReaction direction="left-to-right" evidence="15">
        <dbReference type="Rhea" id="RHEA:52077"/>
    </physiologicalReaction>
</comment>
<feature type="transmembrane region" description="Helical" evidence="17">
    <location>
        <begin position="128"/>
        <end position="147"/>
    </location>
</feature>
<dbReference type="PANTHER" id="PTHR10989:SF16">
    <property type="entry name" value="AT02829P-RELATED"/>
    <property type="match status" value="1"/>
</dbReference>
<feature type="transmembrane region" description="Helical" evidence="17">
    <location>
        <begin position="12"/>
        <end position="33"/>
    </location>
</feature>
<comment type="catalytic activity">
    <reaction evidence="7">
        <text>12-hexadecanoyloxy-octadecanoate + H2O = 12-hydroxyoctadecanoate + hexadecanoate + H(+)</text>
        <dbReference type="Rhea" id="RHEA:52056"/>
        <dbReference type="ChEBI" id="CHEBI:7896"/>
        <dbReference type="ChEBI" id="CHEBI:15377"/>
        <dbReference type="ChEBI" id="CHEBI:15378"/>
        <dbReference type="ChEBI" id="CHEBI:83677"/>
        <dbReference type="ChEBI" id="CHEBI:84201"/>
    </reaction>
    <physiologicalReaction direction="left-to-right" evidence="7">
        <dbReference type="Rhea" id="RHEA:52057"/>
    </physiologicalReaction>
</comment>
<evidence type="ECO:0000256" key="9">
    <source>
        <dbReference type="ARBA" id="ARBA00047863"/>
    </source>
</evidence>
<feature type="transmembrane region" description="Helical" evidence="17">
    <location>
        <begin position="89"/>
        <end position="108"/>
    </location>
</feature>
<proteinExistence type="inferred from homology"/>
<comment type="catalytic activity">
    <reaction evidence="8">
        <text>13-octadecanoyloxy-octadecanoate + H2O = 13-hydroxy-octadecanoate + octadecanoate + H(+)</text>
        <dbReference type="Rhea" id="RHEA:52084"/>
        <dbReference type="ChEBI" id="CHEBI:15377"/>
        <dbReference type="ChEBI" id="CHEBI:15378"/>
        <dbReference type="ChEBI" id="CHEBI:25629"/>
        <dbReference type="ChEBI" id="CHEBI:136304"/>
        <dbReference type="ChEBI" id="CHEBI:136335"/>
    </reaction>
    <physiologicalReaction direction="left-to-right" evidence="8">
        <dbReference type="Rhea" id="RHEA:52085"/>
    </physiologicalReaction>
</comment>
<evidence type="ECO:0000256" key="14">
    <source>
        <dbReference type="ARBA" id="ARBA00049296"/>
    </source>
</evidence>
<comment type="catalytic activity">
    <reaction evidence="9">
        <text>9-hexadecanoyloxy-octadecanoate + H2O = 9-hydroxy-octadecanoate + hexadecanoate + H(+)</text>
        <dbReference type="Rhea" id="RHEA:52052"/>
        <dbReference type="ChEBI" id="CHEBI:7896"/>
        <dbReference type="ChEBI" id="CHEBI:15377"/>
        <dbReference type="ChEBI" id="CHEBI:15378"/>
        <dbReference type="ChEBI" id="CHEBI:83670"/>
        <dbReference type="ChEBI" id="CHEBI:136286"/>
    </reaction>
    <physiologicalReaction direction="left-to-right" evidence="9">
        <dbReference type="Rhea" id="RHEA:52053"/>
    </physiologicalReaction>
</comment>
<reference evidence="18 19" key="1">
    <citation type="journal article" date="2024" name="Insects">
        <title>An Improved Chromosome-Level Genome Assembly of the Firefly Pyrocoelia pectoralis.</title>
        <authorList>
            <person name="Fu X."/>
            <person name="Meyer-Rochow V.B."/>
            <person name="Ballantyne L."/>
            <person name="Zhu X."/>
        </authorList>
    </citation>
    <scope>NUCLEOTIDE SEQUENCE [LARGE SCALE GENOMIC DNA]</scope>
    <source>
        <strain evidence="18">XCY_ONT2</strain>
    </source>
</reference>
<feature type="transmembrane region" description="Helical" evidence="17">
    <location>
        <begin position="53"/>
        <end position="69"/>
    </location>
</feature>
<evidence type="ECO:0000313" key="18">
    <source>
        <dbReference type="EMBL" id="KAK5641748.1"/>
    </source>
</evidence>
<dbReference type="AlphaFoldDB" id="A0AAN7VA46"/>
<evidence type="ECO:0000256" key="8">
    <source>
        <dbReference type="ARBA" id="ARBA00047427"/>
    </source>
</evidence>
<comment type="catalytic activity">
    <reaction evidence="10">
        <text>12-octadecanoyloxy-octadecanoate + H2O = 12-hydroxyoctadecanoate + octadecanoate + H(+)</text>
        <dbReference type="Rhea" id="RHEA:52080"/>
        <dbReference type="ChEBI" id="CHEBI:15377"/>
        <dbReference type="ChEBI" id="CHEBI:15378"/>
        <dbReference type="ChEBI" id="CHEBI:25629"/>
        <dbReference type="ChEBI" id="CHEBI:84201"/>
        <dbReference type="ChEBI" id="CHEBI:136330"/>
    </reaction>
    <physiologicalReaction direction="left-to-right" evidence="10">
        <dbReference type="Rhea" id="RHEA:52081"/>
    </physiologicalReaction>
</comment>
<dbReference type="PANTHER" id="PTHR10989">
    <property type="entry name" value="ANDROGEN-INDUCED PROTEIN 1-RELATED"/>
    <property type="match status" value="1"/>
</dbReference>
<evidence type="ECO:0000256" key="11">
    <source>
        <dbReference type="ARBA" id="ARBA00048701"/>
    </source>
</evidence>
<comment type="catalytic activity">
    <reaction evidence="1">
        <text>9-(9Z-hexadecenoyloxy)-octadecanoate + H2O = (9Z)-hexadecenoate + 9-hydroxy-octadecanoate + H(+)</text>
        <dbReference type="Rhea" id="RHEA:52068"/>
        <dbReference type="ChEBI" id="CHEBI:15377"/>
        <dbReference type="ChEBI" id="CHEBI:15378"/>
        <dbReference type="ChEBI" id="CHEBI:32372"/>
        <dbReference type="ChEBI" id="CHEBI:136286"/>
        <dbReference type="ChEBI" id="CHEBI:136309"/>
    </reaction>
    <physiologicalReaction direction="left-to-right" evidence="1">
        <dbReference type="Rhea" id="RHEA:52069"/>
    </physiologicalReaction>
</comment>
<dbReference type="GO" id="GO:0016020">
    <property type="term" value="C:membrane"/>
    <property type="evidence" value="ECO:0007669"/>
    <property type="project" value="InterPro"/>
</dbReference>
<dbReference type="Proteomes" id="UP001329430">
    <property type="component" value="Chromosome 7"/>
</dbReference>
<dbReference type="GO" id="GO:0012505">
    <property type="term" value="C:endomembrane system"/>
    <property type="evidence" value="ECO:0007669"/>
    <property type="project" value="UniProtKB-SubCell"/>
</dbReference>
<evidence type="ECO:0000256" key="3">
    <source>
        <dbReference type="ARBA" id="ARBA00009300"/>
    </source>
</evidence>
<evidence type="ECO:0000256" key="15">
    <source>
        <dbReference type="ARBA" id="ARBA00049322"/>
    </source>
</evidence>
<keyword evidence="6 17" id="KW-0472">Membrane</keyword>
<comment type="caution">
    <text evidence="18">The sequence shown here is derived from an EMBL/GenBank/DDBJ whole genome shotgun (WGS) entry which is preliminary data.</text>
</comment>
<evidence type="ECO:0000256" key="5">
    <source>
        <dbReference type="ARBA" id="ARBA00022989"/>
    </source>
</evidence>
<keyword evidence="19" id="KW-1185">Reference proteome</keyword>
<sequence length="235" mass="27589">MLTKVFSTVAPLYYIFVLWWDYTYVDLSSFMVIKAKQDEFFKGRLKFLTMWNMFLQATFFTICLLNNYVGTDEINPKTKPLIRKIRDLILAALAFPLSLYVGVTFWSIYAVDRELIFPKALDPFFPSWLNHAMHTNIMFFIFIQVCSSYHEYPSRKAGIAILSAFMFTYLVWINILHAYTGVWVYPVLEVLNFPVRLVFFAISLGIGILLYIIGEKLNSFLWSSTVEKDKRKKHN</sequence>
<evidence type="ECO:0000256" key="7">
    <source>
        <dbReference type="ARBA" id="ARBA00047368"/>
    </source>
</evidence>
<dbReference type="InterPro" id="IPR006838">
    <property type="entry name" value="ADTRP_AIG1"/>
</dbReference>
<comment type="catalytic activity">
    <reaction evidence="16">
        <text>12-(9Z-hexadecenoyloxy)-octadecanoate + H2O = 12-hydroxyoctadecanoate + (9Z)-hexadecenoate + H(+)</text>
        <dbReference type="Rhea" id="RHEA:52072"/>
        <dbReference type="ChEBI" id="CHEBI:15377"/>
        <dbReference type="ChEBI" id="CHEBI:15378"/>
        <dbReference type="ChEBI" id="CHEBI:32372"/>
        <dbReference type="ChEBI" id="CHEBI:84201"/>
        <dbReference type="ChEBI" id="CHEBI:136312"/>
    </reaction>
    <physiologicalReaction direction="left-to-right" evidence="16">
        <dbReference type="Rhea" id="RHEA:52073"/>
    </physiologicalReaction>
</comment>
<comment type="catalytic activity">
    <reaction evidence="14">
        <text>13-(9Z-octadecenoyloxy)-octadecanoate + H2O = 13-hydroxy-octadecanoate + (9Z)-octadecenoate + H(+)</text>
        <dbReference type="Rhea" id="RHEA:52064"/>
        <dbReference type="ChEBI" id="CHEBI:15377"/>
        <dbReference type="ChEBI" id="CHEBI:15378"/>
        <dbReference type="ChEBI" id="CHEBI:30823"/>
        <dbReference type="ChEBI" id="CHEBI:136303"/>
        <dbReference type="ChEBI" id="CHEBI:136304"/>
    </reaction>
    <physiologicalReaction direction="left-to-right" evidence="14">
        <dbReference type="Rhea" id="RHEA:52065"/>
    </physiologicalReaction>
</comment>
<evidence type="ECO:0000256" key="16">
    <source>
        <dbReference type="ARBA" id="ARBA00049428"/>
    </source>
</evidence>
<evidence type="ECO:0000256" key="12">
    <source>
        <dbReference type="ARBA" id="ARBA00048800"/>
    </source>
</evidence>
<name>A0AAN7VA46_9COLE</name>
<gene>
    <name evidence="18" type="ORF">RI129_010295</name>
</gene>
<evidence type="ECO:0000256" key="6">
    <source>
        <dbReference type="ARBA" id="ARBA00023136"/>
    </source>
</evidence>
<evidence type="ECO:0000256" key="13">
    <source>
        <dbReference type="ARBA" id="ARBA00049221"/>
    </source>
</evidence>
<comment type="catalytic activity">
    <reaction evidence="11">
        <text>12-(9Z-octadecenoyloxy)-octadecanoate + H2O = 12-hydroxyoctadecanoate + (9Z)-octadecenoate + H(+)</text>
        <dbReference type="Rhea" id="RHEA:52060"/>
        <dbReference type="ChEBI" id="CHEBI:15377"/>
        <dbReference type="ChEBI" id="CHEBI:15378"/>
        <dbReference type="ChEBI" id="CHEBI:30823"/>
        <dbReference type="ChEBI" id="CHEBI:84201"/>
        <dbReference type="ChEBI" id="CHEBI:136302"/>
    </reaction>
    <physiologicalReaction direction="left-to-right" evidence="11">
        <dbReference type="Rhea" id="RHEA:52061"/>
    </physiologicalReaction>
</comment>
<evidence type="ECO:0000256" key="1">
    <source>
        <dbReference type="ARBA" id="ARBA00000923"/>
    </source>
</evidence>
<keyword evidence="5 17" id="KW-1133">Transmembrane helix</keyword>